<evidence type="ECO:0000256" key="2">
    <source>
        <dbReference type="ARBA" id="ARBA00023235"/>
    </source>
</evidence>
<name>A0A382KLM8_9ZZZZ</name>
<dbReference type="InterPro" id="IPR036986">
    <property type="entry name" value="S4_RNA-bd_sf"/>
</dbReference>
<dbReference type="InterPro" id="IPR050343">
    <property type="entry name" value="RsuA_PseudoU_synthase"/>
</dbReference>
<dbReference type="PANTHER" id="PTHR47683:SF2">
    <property type="entry name" value="RNA-BINDING S4 DOMAIN-CONTAINING PROTEIN"/>
    <property type="match status" value="1"/>
</dbReference>
<sequence length="258" mass="29276">MTKDSNKSNKGEKPETTKADSLRLQKFIAEAGLCSRRKAEEWITEGQVTVNGKVAQLGMRANPNDDNVRVNGRQVRPRILEKVSLIMHKPRGFACTNDDPHAERIVFDLLPKPYAKHRLFCAGRLDKDSEGLLVITDDGALAHRLTHPSSEVTKVYALKLSRPLEPDHVPLLEKGRKVEGEFLRIDKVLPAKSNKRLPKRVEVEMGHGKKREIRRLFATFGYTVERLQRVNIGRFSIRNLSLGQVRELTQAEIDLLFA</sequence>
<dbReference type="InterPro" id="IPR042092">
    <property type="entry name" value="PsdUridine_s_RsuA/RluB/E/F_cat"/>
</dbReference>
<evidence type="ECO:0000256" key="1">
    <source>
        <dbReference type="ARBA" id="ARBA00008348"/>
    </source>
</evidence>
<dbReference type="FunFam" id="3.10.290.10:FF:000003">
    <property type="entry name" value="Pseudouridine synthase"/>
    <property type="match status" value="1"/>
</dbReference>
<dbReference type="InterPro" id="IPR000748">
    <property type="entry name" value="PsdUridine_synth_RsuA/RluB/E/F"/>
</dbReference>
<feature type="domain" description="RNA-binding S4" evidence="3">
    <location>
        <begin position="22"/>
        <end position="84"/>
    </location>
</feature>
<dbReference type="SUPFAM" id="SSF55174">
    <property type="entry name" value="Alpha-L RNA-binding motif"/>
    <property type="match status" value="1"/>
</dbReference>
<dbReference type="InterPro" id="IPR020103">
    <property type="entry name" value="PsdUridine_synth_cat_dom_sf"/>
</dbReference>
<dbReference type="PROSITE" id="PS50889">
    <property type="entry name" value="S4"/>
    <property type="match status" value="1"/>
</dbReference>
<reference evidence="4" key="1">
    <citation type="submission" date="2018-05" db="EMBL/GenBank/DDBJ databases">
        <authorList>
            <person name="Lanie J.A."/>
            <person name="Ng W.-L."/>
            <person name="Kazmierczak K.M."/>
            <person name="Andrzejewski T.M."/>
            <person name="Davidsen T.M."/>
            <person name="Wayne K.J."/>
            <person name="Tettelin H."/>
            <person name="Glass J.I."/>
            <person name="Rusch D."/>
            <person name="Podicherti R."/>
            <person name="Tsui H.-C.T."/>
            <person name="Winkler M.E."/>
        </authorList>
    </citation>
    <scope>NUCLEOTIDE SEQUENCE</scope>
</reference>
<dbReference type="EMBL" id="UINC01081367">
    <property type="protein sequence ID" value="SVC25149.1"/>
    <property type="molecule type" value="Genomic_DNA"/>
</dbReference>
<dbReference type="PROSITE" id="PS01149">
    <property type="entry name" value="PSI_RSU"/>
    <property type="match status" value="1"/>
</dbReference>
<dbReference type="Gene3D" id="3.10.290.10">
    <property type="entry name" value="RNA-binding S4 domain"/>
    <property type="match status" value="1"/>
</dbReference>
<evidence type="ECO:0000313" key="4">
    <source>
        <dbReference type="EMBL" id="SVC25149.1"/>
    </source>
</evidence>
<dbReference type="InterPro" id="IPR002942">
    <property type="entry name" value="S4_RNA-bd"/>
</dbReference>
<dbReference type="GO" id="GO:0003723">
    <property type="term" value="F:RNA binding"/>
    <property type="evidence" value="ECO:0007669"/>
    <property type="project" value="InterPro"/>
</dbReference>
<dbReference type="InterPro" id="IPR020094">
    <property type="entry name" value="TruA/RsuA/RluB/E/F_N"/>
</dbReference>
<dbReference type="CDD" id="cd00165">
    <property type="entry name" value="S4"/>
    <property type="match status" value="1"/>
</dbReference>
<dbReference type="InterPro" id="IPR018496">
    <property type="entry name" value="PsdUridine_synth_RsuA/RluB_CS"/>
</dbReference>
<dbReference type="GO" id="GO:0001522">
    <property type="term" value="P:pseudouridine synthesis"/>
    <property type="evidence" value="ECO:0007669"/>
    <property type="project" value="InterPro"/>
</dbReference>
<dbReference type="NCBIfam" id="TIGR00093">
    <property type="entry name" value="pseudouridine synthase"/>
    <property type="match status" value="1"/>
</dbReference>
<evidence type="ECO:0000259" key="3">
    <source>
        <dbReference type="SMART" id="SM00363"/>
    </source>
</evidence>
<dbReference type="AlphaFoldDB" id="A0A382KLM8"/>
<gene>
    <name evidence="4" type="ORF">METZ01_LOCUS278003</name>
</gene>
<dbReference type="SMART" id="SM00363">
    <property type="entry name" value="S4"/>
    <property type="match status" value="1"/>
</dbReference>
<dbReference type="Pfam" id="PF00849">
    <property type="entry name" value="PseudoU_synth_2"/>
    <property type="match status" value="1"/>
</dbReference>
<keyword evidence="2" id="KW-0413">Isomerase</keyword>
<accession>A0A382KLM8</accession>
<dbReference type="Gene3D" id="3.30.70.1560">
    <property type="entry name" value="Alpha-L RNA-binding motif"/>
    <property type="match status" value="1"/>
</dbReference>
<dbReference type="InterPro" id="IPR006145">
    <property type="entry name" value="PsdUridine_synth_RsuA/RluA"/>
</dbReference>
<dbReference type="GO" id="GO:0006364">
    <property type="term" value="P:rRNA processing"/>
    <property type="evidence" value="ECO:0007669"/>
    <property type="project" value="UniProtKB-ARBA"/>
</dbReference>
<comment type="similarity">
    <text evidence="1">Belongs to the pseudouridine synthase RsuA family.</text>
</comment>
<organism evidence="4">
    <name type="scientific">marine metagenome</name>
    <dbReference type="NCBI Taxonomy" id="408172"/>
    <lineage>
        <taxon>unclassified sequences</taxon>
        <taxon>metagenomes</taxon>
        <taxon>ecological metagenomes</taxon>
    </lineage>
</organism>
<dbReference type="Gene3D" id="3.30.70.580">
    <property type="entry name" value="Pseudouridine synthase I, catalytic domain, N-terminal subdomain"/>
    <property type="match status" value="1"/>
</dbReference>
<proteinExistence type="inferred from homology"/>
<dbReference type="Pfam" id="PF01479">
    <property type="entry name" value="S4"/>
    <property type="match status" value="1"/>
</dbReference>
<dbReference type="GO" id="GO:0009982">
    <property type="term" value="F:pseudouridine synthase activity"/>
    <property type="evidence" value="ECO:0007669"/>
    <property type="project" value="InterPro"/>
</dbReference>
<dbReference type="PANTHER" id="PTHR47683">
    <property type="entry name" value="PSEUDOURIDINE SYNTHASE FAMILY PROTEIN-RELATED"/>
    <property type="match status" value="1"/>
</dbReference>
<dbReference type="SUPFAM" id="SSF55120">
    <property type="entry name" value="Pseudouridine synthase"/>
    <property type="match status" value="1"/>
</dbReference>
<protein>
    <recommendedName>
        <fullName evidence="3">RNA-binding S4 domain-containing protein</fullName>
    </recommendedName>
</protein>